<feature type="transmembrane region" description="Helical" evidence="1">
    <location>
        <begin position="81"/>
        <end position="102"/>
    </location>
</feature>
<evidence type="ECO:0000256" key="1">
    <source>
        <dbReference type="SAM" id="Phobius"/>
    </source>
</evidence>
<evidence type="ECO:0000259" key="2">
    <source>
        <dbReference type="Pfam" id="PF05425"/>
    </source>
</evidence>
<dbReference type="Proteomes" id="UP000244930">
    <property type="component" value="Chromosome"/>
</dbReference>
<proteinExistence type="predicted"/>
<keyword evidence="1" id="KW-1133">Transmembrane helix</keyword>
<reference evidence="3 4" key="1">
    <citation type="submission" date="2017-06" db="EMBL/GenBank/DDBJ databases">
        <title>Azoarcus.</title>
        <authorList>
            <person name="Woo J.-H."/>
            <person name="Kim H.-S."/>
        </authorList>
    </citation>
    <scope>NUCLEOTIDE SEQUENCE [LARGE SCALE GENOMIC DNA]</scope>
    <source>
        <strain evidence="3 4">TSPY31</strain>
    </source>
</reference>
<dbReference type="InterPro" id="IPR008457">
    <property type="entry name" value="Cu-R_CopD_dom"/>
</dbReference>
<accession>A0A2U8GM83</accession>
<dbReference type="EMBL" id="CP022187">
    <property type="protein sequence ID" value="AWI74598.1"/>
    <property type="molecule type" value="Genomic_DNA"/>
</dbReference>
<feature type="domain" description="Copper resistance protein D" evidence="2">
    <location>
        <begin position="47"/>
        <end position="146"/>
    </location>
</feature>
<evidence type="ECO:0000313" key="4">
    <source>
        <dbReference type="Proteomes" id="UP000244930"/>
    </source>
</evidence>
<sequence>MTLHHLMLFLHVCGVVVWVGGMAFAWFCLRPAAMQLPPDRRLGLWAAVLRAFFPMVWISIALIVVSGFGMLIETGFARAPLAWHVMLLTGMVMIGVFASIWFGPWRSMQQAVANEDWARAAVAMNTIRQRVGFNLGLGLLTTAIATLGLAF</sequence>
<organism evidence="3 4">
    <name type="scientific">Parazoarcus communis</name>
    <dbReference type="NCBI Taxonomy" id="41977"/>
    <lineage>
        <taxon>Bacteria</taxon>
        <taxon>Pseudomonadati</taxon>
        <taxon>Pseudomonadota</taxon>
        <taxon>Betaproteobacteria</taxon>
        <taxon>Rhodocyclales</taxon>
        <taxon>Zoogloeaceae</taxon>
        <taxon>Parazoarcus</taxon>
    </lineage>
</organism>
<evidence type="ECO:0000313" key="3">
    <source>
        <dbReference type="EMBL" id="AWI74598.1"/>
    </source>
</evidence>
<feature type="transmembrane region" description="Helical" evidence="1">
    <location>
        <begin position="42"/>
        <end position="69"/>
    </location>
</feature>
<gene>
    <name evidence="3" type="ORF">CEW83_04710</name>
</gene>
<dbReference type="AlphaFoldDB" id="A0A2U8GM83"/>
<feature type="transmembrane region" description="Helical" evidence="1">
    <location>
        <begin position="6"/>
        <end position="30"/>
    </location>
</feature>
<dbReference type="Pfam" id="PF05425">
    <property type="entry name" value="CopD"/>
    <property type="match status" value="1"/>
</dbReference>
<keyword evidence="4" id="KW-1185">Reference proteome</keyword>
<keyword evidence="1" id="KW-0472">Membrane</keyword>
<name>A0A2U8GM83_9RHOO</name>
<keyword evidence="1" id="KW-0812">Transmembrane</keyword>
<dbReference type="KEGG" id="acom:CEW83_04710"/>
<dbReference type="RefSeq" id="WP_108948304.1">
    <property type="nucleotide sequence ID" value="NZ_CP022187.1"/>
</dbReference>
<dbReference type="GO" id="GO:0016020">
    <property type="term" value="C:membrane"/>
    <property type="evidence" value="ECO:0007669"/>
    <property type="project" value="InterPro"/>
</dbReference>
<feature type="transmembrane region" description="Helical" evidence="1">
    <location>
        <begin position="131"/>
        <end position="150"/>
    </location>
</feature>
<protein>
    <recommendedName>
        <fullName evidence="2">Copper resistance protein D domain-containing protein</fullName>
    </recommendedName>
</protein>